<evidence type="ECO:0000256" key="4">
    <source>
        <dbReference type="ARBA" id="ARBA00022723"/>
    </source>
</evidence>
<keyword evidence="6" id="KW-0863">Zinc-finger</keyword>
<evidence type="ECO:0000313" key="10">
    <source>
        <dbReference type="EMBL" id="EXX55294.1"/>
    </source>
</evidence>
<keyword evidence="4" id="KW-0479">Metal-binding</keyword>
<dbReference type="InterPro" id="IPR031127">
    <property type="entry name" value="E3_UB_ligase_RBR"/>
</dbReference>
<keyword evidence="5" id="KW-0677">Repeat</keyword>
<name>A0A015JK28_RHIIW</name>
<organism evidence="10 11">
    <name type="scientific">Rhizophagus irregularis (strain DAOM 197198w)</name>
    <name type="common">Glomus intraradices</name>
    <dbReference type="NCBI Taxonomy" id="1432141"/>
    <lineage>
        <taxon>Eukaryota</taxon>
        <taxon>Fungi</taxon>
        <taxon>Fungi incertae sedis</taxon>
        <taxon>Mucoromycota</taxon>
        <taxon>Glomeromycotina</taxon>
        <taxon>Glomeromycetes</taxon>
        <taxon>Glomerales</taxon>
        <taxon>Glomeraceae</taxon>
        <taxon>Rhizophagus</taxon>
    </lineage>
</organism>
<dbReference type="SMR" id="A0A015JK28"/>
<keyword evidence="7" id="KW-0833">Ubl conjugation pathway</keyword>
<protein>
    <recommendedName>
        <fullName evidence="2">RBR-type E3 ubiquitin transferase</fullName>
        <ecNumber evidence="2">2.3.2.31</ecNumber>
    </recommendedName>
</protein>
<evidence type="ECO:0000256" key="2">
    <source>
        <dbReference type="ARBA" id="ARBA00012251"/>
    </source>
</evidence>
<dbReference type="GO" id="GO:0016567">
    <property type="term" value="P:protein ubiquitination"/>
    <property type="evidence" value="ECO:0007669"/>
    <property type="project" value="InterPro"/>
</dbReference>
<dbReference type="PANTHER" id="PTHR11685">
    <property type="entry name" value="RBR FAMILY RING FINGER AND IBR DOMAIN-CONTAINING"/>
    <property type="match status" value="1"/>
</dbReference>
<accession>A0A015JK28</accession>
<dbReference type="SUPFAM" id="SSF57850">
    <property type="entry name" value="RING/U-box"/>
    <property type="match status" value="3"/>
</dbReference>
<evidence type="ECO:0000256" key="6">
    <source>
        <dbReference type="ARBA" id="ARBA00022771"/>
    </source>
</evidence>
<dbReference type="Gene3D" id="1.20.120.1750">
    <property type="match status" value="1"/>
</dbReference>
<dbReference type="PROSITE" id="PS51873">
    <property type="entry name" value="TRIAD"/>
    <property type="match status" value="1"/>
</dbReference>
<evidence type="ECO:0000256" key="1">
    <source>
        <dbReference type="ARBA" id="ARBA00001798"/>
    </source>
</evidence>
<proteinExistence type="predicted"/>
<dbReference type="CDD" id="cd20335">
    <property type="entry name" value="BRcat_RBR"/>
    <property type="match status" value="1"/>
</dbReference>
<dbReference type="InterPro" id="IPR002867">
    <property type="entry name" value="IBR_dom"/>
</dbReference>
<dbReference type="Gene3D" id="3.30.40.10">
    <property type="entry name" value="Zinc/RING finger domain, C3HC4 (zinc finger)"/>
    <property type="match status" value="1"/>
</dbReference>
<dbReference type="HOGENOM" id="CLU_057738_2_0_1"/>
<reference evidence="10 11" key="1">
    <citation type="submission" date="2014-02" db="EMBL/GenBank/DDBJ databases">
        <title>Single nucleus genome sequencing reveals high similarity among nuclei of an endomycorrhizal fungus.</title>
        <authorList>
            <person name="Lin K."/>
            <person name="Geurts R."/>
            <person name="Zhang Z."/>
            <person name="Limpens E."/>
            <person name="Saunders D.G."/>
            <person name="Mu D."/>
            <person name="Pang E."/>
            <person name="Cao H."/>
            <person name="Cha H."/>
            <person name="Lin T."/>
            <person name="Zhou Q."/>
            <person name="Shang Y."/>
            <person name="Li Y."/>
            <person name="Ivanov S."/>
            <person name="Sharma T."/>
            <person name="Velzen R.V."/>
            <person name="Ruijter N.D."/>
            <person name="Aanen D.K."/>
            <person name="Win J."/>
            <person name="Kamoun S."/>
            <person name="Bisseling T."/>
            <person name="Huang S."/>
        </authorList>
    </citation>
    <scope>NUCLEOTIDE SEQUENCE [LARGE SCALE GENOMIC DNA]</scope>
    <source>
        <strain evidence="11">DAOM197198w</strain>
    </source>
</reference>
<evidence type="ECO:0000256" key="5">
    <source>
        <dbReference type="ARBA" id="ARBA00022737"/>
    </source>
</evidence>
<dbReference type="EMBL" id="JEMT01028240">
    <property type="protein sequence ID" value="EXX55294.1"/>
    <property type="molecule type" value="Genomic_DNA"/>
</dbReference>
<dbReference type="Pfam" id="PF22191">
    <property type="entry name" value="IBR_1"/>
    <property type="match status" value="1"/>
</dbReference>
<evidence type="ECO:0000256" key="3">
    <source>
        <dbReference type="ARBA" id="ARBA00022679"/>
    </source>
</evidence>
<dbReference type="OrthoDB" id="1431934at2759"/>
<dbReference type="SMART" id="SM00647">
    <property type="entry name" value="IBR"/>
    <property type="match status" value="2"/>
</dbReference>
<dbReference type="InterPro" id="IPR013083">
    <property type="entry name" value="Znf_RING/FYVE/PHD"/>
</dbReference>
<comment type="caution">
    <text evidence="10">The sequence shown here is derived from an EMBL/GenBank/DDBJ whole genome shotgun (WGS) entry which is preliminary data.</text>
</comment>
<dbReference type="GO" id="GO:0061630">
    <property type="term" value="F:ubiquitin protein ligase activity"/>
    <property type="evidence" value="ECO:0007669"/>
    <property type="project" value="UniProtKB-EC"/>
</dbReference>
<keyword evidence="8" id="KW-0862">Zinc</keyword>
<evidence type="ECO:0000256" key="8">
    <source>
        <dbReference type="ARBA" id="ARBA00022833"/>
    </source>
</evidence>
<dbReference type="AlphaFoldDB" id="A0A015JK28"/>
<gene>
    <name evidence="10" type="ORF">RirG_226660</name>
</gene>
<dbReference type="InterPro" id="IPR044066">
    <property type="entry name" value="TRIAD_supradom"/>
</dbReference>
<dbReference type="EC" id="2.3.2.31" evidence="2"/>
<evidence type="ECO:0000256" key="7">
    <source>
        <dbReference type="ARBA" id="ARBA00022786"/>
    </source>
</evidence>
<dbReference type="Pfam" id="PF01485">
    <property type="entry name" value="IBR"/>
    <property type="match status" value="1"/>
</dbReference>
<comment type="catalytic activity">
    <reaction evidence="1">
        <text>[E2 ubiquitin-conjugating enzyme]-S-ubiquitinyl-L-cysteine + [acceptor protein]-L-lysine = [E2 ubiquitin-conjugating enzyme]-L-cysteine + [acceptor protein]-N(6)-ubiquitinyl-L-lysine.</text>
        <dbReference type="EC" id="2.3.2.31"/>
    </reaction>
</comment>
<dbReference type="Proteomes" id="UP000022910">
    <property type="component" value="Unassembled WGS sequence"/>
</dbReference>
<dbReference type="GO" id="GO:0008270">
    <property type="term" value="F:zinc ion binding"/>
    <property type="evidence" value="ECO:0007669"/>
    <property type="project" value="UniProtKB-KW"/>
</dbReference>
<dbReference type="STRING" id="1432141.A0A015JK28"/>
<sequence length="199" mass="23599">MSYFECIFCCESENRDFRKITKKCTHHAVICAECVNEYIKGQIDSKNILEFKCPMNDCNEIMKRHDVKNFTTNDIFKEYDELTYNIVIQRDPDFRWCKARCGVGQIHTGKDISPIIICYNCGVKSCYTHDVTWHEDQTCEEYDENMKKPDEYLSQNTKKCPKCSLSIEKNKGCDHMTCDNCRYEFCWSCLREYPCRLSH</sequence>
<keyword evidence="11" id="KW-1185">Reference proteome</keyword>
<dbReference type="OMA" id="CESENRD"/>
<keyword evidence="3" id="KW-0808">Transferase</keyword>
<evidence type="ECO:0000313" key="11">
    <source>
        <dbReference type="Proteomes" id="UP000022910"/>
    </source>
</evidence>
<feature type="domain" description="RING-type" evidence="9">
    <location>
        <begin position="2"/>
        <end position="199"/>
    </location>
</feature>
<evidence type="ECO:0000259" key="9">
    <source>
        <dbReference type="PROSITE" id="PS51873"/>
    </source>
</evidence>